<evidence type="ECO:0000313" key="2">
    <source>
        <dbReference type="Proteomes" id="UP000069697"/>
    </source>
</evidence>
<reference evidence="2" key="2">
    <citation type="submission" date="2016-01" db="EMBL/GenBank/DDBJ databases">
        <title>Draft Genome Sequence of Paenibacillus amylolyticus Heshi-A3 that Was Isolated from Fermented Rice Bran with Aging Salted Mackerel, Which Was Named Heshiko as Traditional Fermented Seafood in Japan.</title>
        <authorList>
            <person name="Akuzawa S."/>
            <person name="Nakagawa J."/>
            <person name="Kanekatsu T."/>
            <person name="Kubota E."/>
            <person name="Ohtake R."/>
            <person name="Suzuki T."/>
            <person name="Kanesaki Y."/>
        </authorList>
    </citation>
    <scope>NUCLEOTIDE SEQUENCE [LARGE SCALE GENOMIC DNA]</scope>
    <source>
        <strain evidence="2">Heshi-A3</strain>
    </source>
</reference>
<evidence type="ECO:0000313" key="1">
    <source>
        <dbReference type="EMBL" id="GAS81330.1"/>
    </source>
</evidence>
<dbReference type="AlphaFoldDB" id="A0A117I0Y8"/>
<protein>
    <submittedName>
        <fullName evidence="1">Response regulator</fullName>
    </submittedName>
</protein>
<comment type="caution">
    <text evidence="1">The sequence shown here is derived from an EMBL/GenBank/DDBJ whole genome shotgun (WGS) entry which is preliminary data.</text>
</comment>
<name>A0A117I0Y8_PAEAM</name>
<dbReference type="Proteomes" id="UP000069697">
    <property type="component" value="Unassembled WGS sequence"/>
</dbReference>
<reference evidence="1 2" key="1">
    <citation type="journal article" date="2016" name="Genome Announc.">
        <title>Draft Genome Sequence of Paenibacillus amylolyticus Heshi-A3, Isolated from Fermented Rice Bran in a Japanese Fermented Seafood Dish.</title>
        <authorList>
            <person name="Akuzawa S."/>
            <person name="Nagaoka J."/>
            <person name="Kanekatsu M."/>
            <person name="Kubota E."/>
            <person name="Ohtake R."/>
            <person name="Suzuki T."/>
            <person name="Kanesaki Y."/>
        </authorList>
    </citation>
    <scope>NUCLEOTIDE SEQUENCE [LARGE SCALE GENOMIC DNA]</scope>
    <source>
        <strain evidence="1 2">Heshi-A3</strain>
    </source>
</reference>
<proteinExistence type="predicted"/>
<sequence length="50" mass="5811">MNGLLHSLDKGYIRNTCTEHPSCRRILHTAYGGIRLYVNLVKKILYDLYS</sequence>
<organism evidence="1 2">
    <name type="scientific">Paenibacillus amylolyticus</name>
    <dbReference type="NCBI Taxonomy" id="1451"/>
    <lineage>
        <taxon>Bacteria</taxon>
        <taxon>Bacillati</taxon>
        <taxon>Bacillota</taxon>
        <taxon>Bacilli</taxon>
        <taxon>Bacillales</taxon>
        <taxon>Paenibacillaceae</taxon>
        <taxon>Paenibacillus</taxon>
    </lineage>
</organism>
<gene>
    <name evidence="1" type="ORF">PAHA3_1404</name>
</gene>
<accession>A0A117I0Y8</accession>
<dbReference type="EMBL" id="BCNV01000001">
    <property type="protein sequence ID" value="GAS81330.1"/>
    <property type="molecule type" value="Genomic_DNA"/>
</dbReference>